<accession>A0AAD4VHU2</accession>
<proteinExistence type="predicted"/>
<protein>
    <submittedName>
        <fullName evidence="1">Uncharacterized protein</fullName>
    </submittedName>
</protein>
<sequence length="232" mass="26883">MSAQLNANTSRNNNFSPIVVNKGRHHLKNDWKCLQRDVFIDHIGREWYKVEFFYERILNEDVLRDLVAILGTPIQVDEESLLGRPGMFVRACLELDLTKLLKRNFLQVERLENEPDVYHIDMELDEDMQQKIVKVKMIKDNSKLMADISELEIFEAVRSIGALKAPGPETRAILFHQFWAEIKHLLIQLVKIFVVNNLPLNSINHTNIALIPKVDNPEVVPLHLRGLFLTIS</sequence>
<keyword evidence="2" id="KW-1185">Reference proteome</keyword>
<reference evidence="1 2" key="1">
    <citation type="journal article" date="2022" name="G3 (Bethesda)">
        <title>Whole-genome sequence and methylome profiling of the almond [Prunus dulcis (Mill.) D.A. Webb] cultivar 'Nonpareil'.</title>
        <authorList>
            <person name="D'Amico-Willman K.M."/>
            <person name="Ouma W.Z."/>
            <person name="Meulia T."/>
            <person name="Sideli G.M."/>
            <person name="Gradziel T.M."/>
            <person name="Fresnedo-Ramirez J."/>
        </authorList>
    </citation>
    <scope>NUCLEOTIDE SEQUENCE [LARGE SCALE GENOMIC DNA]</scope>
    <source>
        <strain evidence="1">Clone GOH B32 T37-40</strain>
    </source>
</reference>
<name>A0AAD4VHU2_PRUDU</name>
<evidence type="ECO:0000313" key="2">
    <source>
        <dbReference type="Proteomes" id="UP001054821"/>
    </source>
</evidence>
<organism evidence="1 2">
    <name type="scientific">Prunus dulcis</name>
    <name type="common">Almond</name>
    <name type="synonym">Amygdalus dulcis</name>
    <dbReference type="NCBI Taxonomy" id="3755"/>
    <lineage>
        <taxon>Eukaryota</taxon>
        <taxon>Viridiplantae</taxon>
        <taxon>Streptophyta</taxon>
        <taxon>Embryophyta</taxon>
        <taxon>Tracheophyta</taxon>
        <taxon>Spermatophyta</taxon>
        <taxon>Magnoliopsida</taxon>
        <taxon>eudicotyledons</taxon>
        <taxon>Gunneridae</taxon>
        <taxon>Pentapetalae</taxon>
        <taxon>rosids</taxon>
        <taxon>fabids</taxon>
        <taxon>Rosales</taxon>
        <taxon>Rosaceae</taxon>
        <taxon>Amygdaloideae</taxon>
        <taxon>Amygdaleae</taxon>
        <taxon>Prunus</taxon>
    </lineage>
</organism>
<evidence type="ECO:0000313" key="1">
    <source>
        <dbReference type="EMBL" id="KAI5324604.1"/>
    </source>
</evidence>
<gene>
    <name evidence="1" type="ORF">L3X38_033677</name>
</gene>
<comment type="caution">
    <text evidence="1">The sequence shown here is derived from an EMBL/GenBank/DDBJ whole genome shotgun (WGS) entry which is preliminary data.</text>
</comment>
<dbReference type="EMBL" id="JAJFAZ020000006">
    <property type="protein sequence ID" value="KAI5324604.1"/>
    <property type="molecule type" value="Genomic_DNA"/>
</dbReference>
<dbReference type="AlphaFoldDB" id="A0AAD4VHU2"/>
<dbReference type="Proteomes" id="UP001054821">
    <property type="component" value="Chromosome 6"/>
</dbReference>